<dbReference type="EMBL" id="VWNE01000022">
    <property type="protein sequence ID" value="KAA8481700.1"/>
    <property type="molecule type" value="Genomic_DNA"/>
</dbReference>
<keyword evidence="1" id="KW-1133">Transmembrane helix</keyword>
<evidence type="ECO:0000256" key="1">
    <source>
        <dbReference type="SAM" id="Phobius"/>
    </source>
</evidence>
<dbReference type="GO" id="GO:0000155">
    <property type="term" value="F:phosphorelay sensor kinase activity"/>
    <property type="evidence" value="ECO:0007669"/>
    <property type="project" value="InterPro"/>
</dbReference>
<protein>
    <submittedName>
        <fullName evidence="3">Sensor histidine kinase</fullName>
    </submittedName>
</protein>
<dbReference type="PANTHER" id="PTHR34220:SF7">
    <property type="entry name" value="SENSOR HISTIDINE KINASE YPDA"/>
    <property type="match status" value="1"/>
</dbReference>
<dbReference type="InterPro" id="IPR050640">
    <property type="entry name" value="Bact_2-comp_sensor_kinase"/>
</dbReference>
<dbReference type="InterPro" id="IPR010559">
    <property type="entry name" value="Sig_transdc_His_kin_internal"/>
</dbReference>
<feature type="transmembrane region" description="Helical" evidence="1">
    <location>
        <begin position="243"/>
        <end position="265"/>
    </location>
</feature>
<dbReference type="OrthoDB" id="9792992at2"/>
<feature type="transmembrane region" description="Helical" evidence="1">
    <location>
        <begin position="99"/>
        <end position="116"/>
    </location>
</feature>
<feature type="transmembrane region" description="Helical" evidence="1">
    <location>
        <begin position="271"/>
        <end position="295"/>
    </location>
</feature>
<keyword evidence="3" id="KW-0808">Transferase</keyword>
<dbReference type="PANTHER" id="PTHR34220">
    <property type="entry name" value="SENSOR HISTIDINE KINASE YPDA"/>
    <property type="match status" value="1"/>
</dbReference>
<dbReference type="RefSeq" id="WP_141813668.1">
    <property type="nucleotide sequence ID" value="NZ_VFPL01000001.1"/>
</dbReference>
<feature type="domain" description="Signal transduction histidine kinase internal region" evidence="2">
    <location>
        <begin position="318"/>
        <end position="395"/>
    </location>
</feature>
<evidence type="ECO:0000313" key="3">
    <source>
        <dbReference type="EMBL" id="KAA8481700.1"/>
    </source>
</evidence>
<feature type="transmembrane region" description="Helical" evidence="1">
    <location>
        <begin position="16"/>
        <end position="35"/>
    </location>
</feature>
<dbReference type="Pfam" id="PF06580">
    <property type="entry name" value="His_kinase"/>
    <property type="match status" value="1"/>
</dbReference>
<reference evidence="3 4" key="1">
    <citation type="submission" date="2019-09" db="EMBL/GenBank/DDBJ databases">
        <title>Pararcticibacter amylolyticus gen. nov., sp. nov., isolated from a rottenly hemp rope, and reclassification of Pedobacter tournemirensis as Pararcticibacter tournemirensis comb. nov.</title>
        <authorList>
            <person name="Cai Y."/>
        </authorList>
    </citation>
    <scope>NUCLEOTIDE SEQUENCE [LARGE SCALE GENOMIC DNA]</scope>
    <source>
        <strain evidence="3 4">TF5-37.2-LB10</strain>
    </source>
</reference>
<feature type="transmembrane region" description="Helical" evidence="1">
    <location>
        <begin position="136"/>
        <end position="159"/>
    </location>
</feature>
<dbReference type="Gene3D" id="3.30.565.10">
    <property type="entry name" value="Histidine kinase-like ATPase, C-terminal domain"/>
    <property type="match status" value="1"/>
</dbReference>
<comment type="caution">
    <text evidence="3">The sequence shown here is derived from an EMBL/GenBank/DDBJ whole genome shotgun (WGS) entry which is preliminary data.</text>
</comment>
<evidence type="ECO:0000259" key="2">
    <source>
        <dbReference type="Pfam" id="PF06580"/>
    </source>
</evidence>
<dbReference type="AlphaFoldDB" id="A0A5M9H513"/>
<sequence length="512" mass="59461">MKQLTEKQDLLKKIEFWAATALFVFAMFYLIGTAVKKDGSLFLNNNGNQGLQTYIELHYNQYYFFPKLISYIALYLGFLTLNFSVVPGLLKKEEPVKNTVLLILSFLAVWLVLSTADTYLKNYIFLQHRTDKEAYTAFFISGFLYTSWLLFMFGFYSVIKYAGWYLLTNSDIIQSKYRMVTRNGIAAFVLWMISMFLLLLADADKGVLVVWLVIIPFGICLYWYSFYAFIPDSLKKKQPLLSYYFRVLLVLLVSLVPLFLIIGIAANEMSLAAMIVAFNAPFQLLITAPLSWMVYRWQRQDQEEIATLKTALGQSNANFDFLRSQINPHFLFNALNTIYGTALQEKAERTSEGVERLGEMMRFMLQENMQEKIPLAREIEYLNNYISLQKLRVDQNHESGITIRSEIERPVEQLQVAPMLLIPFVENAFKHGISLREASYITISLQLRDKKLYFDVTNSIHRKADDDPERNKGGIGLNNVRQRLKLLYGEKHELIVRETVHEFFVHLTVQLD</sequence>
<proteinExistence type="predicted"/>
<organism evidence="3 4">
    <name type="scientific">Arcticibacter tournemirensis</name>
    <dbReference type="NCBI Taxonomy" id="699437"/>
    <lineage>
        <taxon>Bacteria</taxon>
        <taxon>Pseudomonadati</taxon>
        <taxon>Bacteroidota</taxon>
        <taxon>Sphingobacteriia</taxon>
        <taxon>Sphingobacteriales</taxon>
        <taxon>Sphingobacteriaceae</taxon>
        <taxon>Arcticibacter</taxon>
    </lineage>
</organism>
<accession>A0A5M9H513</accession>
<dbReference type="SUPFAM" id="SSF55874">
    <property type="entry name" value="ATPase domain of HSP90 chaperone/DNA topoisomerase II/histidine kinase"/>
    <property type="match status" value="1"/>
</dbReference>
<evidence type="ECO:0000313" key="4">
    <source>
        <dbReference type="Proteomes" id="UP000322918"/>
    </source>
</evidence>
<keyword evidence="1" id="KW-0472">Membrane</keyword>
<feature type="transmembrane region" description="Helical" evidence="1">
    <location>
        <begin position="68"/>
        <end position="90"/>
    </location>
</feature>
<feature type="transmembrane region" description="Helical" evidence="1">
    <location>
        <begin position="180"/>
        <end position="201"/>
    </location>
</feature>
<keyword evidence="1" id="KW-0812">Transmembrane</keyword>
<dbReference type="InterPro" id="IPR036890">
    <property type="entry name" value="HATPase_C_sf"/>
</dbReference>
<name>A0A5M9H513_9SPHI</name>
<feature type="transmembrane region" description="Helical" evidence="1">
    <location>
        <begin position="207"/>
        <end position="231"/>
    </location>
</feature>
<keyword evidence="3" id="KW-0418">Kinase</keyword>
<keyword evidence="4" id="KW-1185">Reference proteome</keyword>
<dbReference type="GO" id="GO:0016020">
    <property type="term" value="C:membrane"/>
    <property type="evidence" value="ECO:0007669"/>
    <property type="project" value="InterPro"/>
</dbReference>
<gene>
    <name evidence="3" type="ORF">F1649_14295</name>
</gene>
<dbReference type="Proteomes" id="UP000322918">
    <property type="component" value="Unassembled WGS sequence"/>
</dbReference>